<organism evidence="1">
    <name type="scientific">Lotus japonicus</name>
    <name type="common">Lotus corniculatus var. japonicus</name>
    <dbReference type="NCBI Taxonomy" id="34305"/>
    <lineage>
        <taxon>Eukaryota</taxon>
        <taxon>Viridiplantae</taxon>
        <taxon>Streptophyta</taxon>
        <taxon>Embryophyta</taxon>
        <taxon>Tracheophyta</taxon>
        <taxon>Spermatophyta</taxon>
        <taxon>Magnoliopsida</taxon>
        <taxon>eudicotyledons</taxon>
        <taxon>Gunneridae</taxon>
        <taxon>Pentapetalae</taxon>
        <taxon>rosids</taxon>
        <taxon>fabids</taxon>
        <taxon>Fabales</taxon>
        <taxon>Fabaceae</taxon>
        <taxon>Papilionoideae</taxon>
        <taxon>50 kb inversion clade</taxon>
        <taxon>NPAAA clade</taxon>
        <taxon>Hologalegina</taxon>
        <taxon>robinioid clade</taxon>
        <taxon>Loteae</taxon>
        <taxon>Lotus</taxon>
    </lineage>
</organism>
<dbReference type="AlphaFoldDB" id="I3SY41"/>
<accession>I3SY41</accession>
<reference evidence="1" key="1">
    <citation type="submission" date="2012-05" db="EMBL/GenBank/DDBJ databases">
        <authorList>
            <person name="Krishnakumar V."/>
            <person name="Cheung F."/>
            <person name="Xiao Y."/>
            <person name="Chan A."/>
            <person name="Moskal W.A."/>
            <person name="Town C.D."/>
        </authorList>
    </citation>
    <scope>NUCLEOTIDE SEQUENCE</scope>
</reference>
<dbReference type="EMBL" id="BT145389">
    <property type="protein sequence ID" value="AFK45183.1"/>
    <property type="molecule type" value="mRNA"/>
</dbReference>
<proteinExistence type="evidence at transcript level"/>
<evidence type="ECO:0000313" key="1">
    <source>
        <dbReference type="EMBL" id="AFK45183.1"/>
    </source>
</evidence>
<protein>
    <submittedName>
        <fullName evidence="1">Uncharacterized protein</fullName>
    </submittedName>
</protein>
<name>I3SY41_LOTJA</name>
<sequence length="53" mass="6171">MQQTEQCLCQLIHLRLGQAYGQPRTPSRLRLLRQKSAEILPKDYTCLDQFLAP</sequence>